<keyword evidence="5" id="KW-0687">Ribonucleoprotein</keyword>
<evidence type="ECO:0000256" key="1">
    <source>
        <dbReference type="ARBA" id="ARBA00004173"/>
    </source>
</evidence>
<protein>
    <recommendedName>
        <fullName evidence="6">Large ribosomal subunit protein mL43</fullName>
    </recommendedName>
</protein>
<dbReference type="GO" id="GO:0005762">
    <property type="term" value="C:mitochondrial large ribosomal subunit"/>
    <property type="evidence" value="ECO:0007669"/>
    <property type="project" value="TreeGrafter"/>
</dbReference>
<comment type="similarity">
    <text evidence="2">Belongs to the mitochondrion-specific ribosomal protein mL43 family.</text>
</comment>
<dbReference type="FunFam" id="3.40.30.10:FF:000173">
    <property type="entry name" value="Mitochondrial 54S ribosomal protein"/>
    <property type="match status" value="1"/>
</dbReference>
<evidence type="ECO:0000256" key="4">
    <source>
        <dbReference type="ARBA" id="ARBA00023128"/>
    </source>
</evidence>
<keyword evidence="3" id="KW-0689">Ribosomal protein</keyword>
<reference evidence="8" key="1">
    <citation type="journal article" date="2020" name="Stud. Mycol.">
        <title>101 Dothideomycetes genomes: a test case for predicting lifestyles and emergence of pathogens.</title>
        <authorList>
            <person name="Haridas S."/>
            <person name="Albert R."/>
            <person name="Binder M."/>
            <person name="Bloem J."/>
            <person name="Labutti K."/>
            <person name="Salamov A."/>
            <person name="Andreopoulos B."/>
            <person name="Baker S."/>
            <person name="Barry K."/>
            <person name="Bills G."/>
            <person name="Bluhm B."/>
            <person name="Cannon C."/>
            <person name="Castanera R."/>
            <person name="Culley D."/>
            <person name="Daum C."/>
            <person name="Ezra D."/>
            <person name="Gonzalez J."/>
            <person name="Henrissat B."/>
            <person name="Kuo A."/>
            <person name="Liang C."/>
            <person name="Lipzen A."/>
            <person name="Lutzoni F."/>
            <person name="Magnuson J."/>
            <person name="Mondo S."/>
            <person name="Nolan M."/>
            <person name="Ohm R."/>
            <person name="Pangilinan J."/>
            <person name="Park H.-J."/>
            <person name="Ramirez L."/>
            <person name="Alfaro M."/>
            <person name="Sun H."/>
            <person name="Tritt A."/>
            <person name="Yoshinaga Y."/>
            <person name="Zwiers L.-H."/>
            <person name="Turgeon B."/>
            <person name="Goodwin S."/>
            <person name="Spatafora J."/>
            <person name="Crous P."/>
            <person name="Grigoriev I."/>
        </authorList>
    </citation>
    <scope>NUCLEOTIDE SEQUENCE</scope>
    <source>
        <strain evidence="8">CBS 115976</strain>
    </source>
</reference>
<dbReference type="SUPFAM" id="SSF52833">
    <property type="entry name" value="Thioredoxin-like"/>
    <property type="match status" value="1"/>
</dbReference>
<dbReference type="PANTHER" id="PTHR21396:SF2">
    <property type="entry name" value="LARGE RIBOSOMAL SUBUNIT PROTEIN ML43"/>
    <property type="match status" value="1"/>
</dbReference>
<proteinExistence type="inferred from homology"/>
<evidence type="ECO:0000256" key="2">
    <source>
        <dbReference type="ARBA" id="ARBA00006073"/>
    </source>
</evidence>
<evidence type="ECO:0000256" key="3">
    <source>
        <dbReference type="ARBA" id="ARBA00022980"/>
    </source>
</evidence>
<dbReference type="OrthoDB" id="88at2759"/>
<sequence>MVVRAIHAVSKPQNGVGAFVVQCKKLEFYYCDWAGSSKGMNSFIRHQLPLFAQRNPQVEMTVTPRPRRHPFVRASYVNGQAKVVCLRNLEKLQILDKVRLMKSDNGEKLKRVNKPVTSINDGVRGIFSHLHSNKLSIGLEGMELKKKKK</sequence>
<comment type="subcellular location">
    <subcellularLocation>
        <location evidence="1">Mitochondrion</location>
    </subcellularLocation>
</comment>
<evidence type="ECO:0000256" key="6">
    <source>
        <dbReference type="ARBA" id="ARBA00035188"/>
    </source>
</evidence>
<dbReference type="InterPro" id="IPR039927">
    <property type="entry name" value="Ribosomal_mL43"/>
</dbReference>
<dbReference type="SMART" id="SM00916">
    <property type="entry name" value="L51_S25_CI-B8"/>
    <property type="match status" value="1"/>
</dbReference>
<dbReference type="Proteomes" id="UP000799302">
    <property type="component" value="Unassembled WGS sequence"/>
</dbReference>
<keyword evidence="4" id="KW-0496">Mitochondrion</keyword>
<dbReference type="InterPro" id="IPR036249">
    <property type="entry name" value="Thioredoxin-like_sf"/>
</dbReference>
<dbReference type="GO" id="GO:0003735">
    <property type="term" value="F:structural constituent of ribosome"/>
    <property type="evidence" value="ECO:0007669"/>
    <property type="project" value="InterPro"/>
</dbReference>
<accession>A0A6A6U794</accession>
<dbReference type="InterPro" id="IPR007741">
    <property type="entry name" value="Ribosomal_mL43/mS25/NADH_DH"/>
</dbReference>
<feature type="domain" description="Ribosomal protein/NADH dehydrogenase" evidence="7">
    <location>
        <begin position="32"/>
        <end position="105"/>
    </location>
</feature>
<dbReference type="EMBL" id="MU004238">
    <property type="protein sequence ID" value="KAF2666948.1"/>
    <property type="molecule type" value="Genomic_DNA"/>
</dbReference>
<dbReference type="PANTHER" id="PTHR21396">
    <property type="entry name" value="39S RIBOSOMAL PROTEIN L43"/>
    <property type="match status" value="1"/>
</dbReference>
<dbReference type="AlphaFoldDB" id="A0A6A6U794"/>
<organism evidence="8 9">
    <name type="scientific">Microthyrium microscopicum</name>
    <dbReference type="NCBI Taxonomy" id="703497"/>
    <lineage>
        <taxon>Eukaryota</taxon>
        <taxon>Fungi</taxon>
        <taxon>Dikarya</taxon>
        <taxon>Ascomycota</taxon>
        <taxon>Pezizomycotina</taxon>
        <taxon>Dothideomycetes</taxon>
        <taxon>Dothideomycetes incertae sedis</taxon>
        <taxon>Microthyriales</taxon>
        <taxon>Microthyriaceae</taxon>
        <taxon>Microthyrium</taxon>
    </lineage>
</organism>
<dbReference type="Gene3D" id="3.40.30.10">
    <property type="entry name" value="Glutaredoxin"/>
    <property type="match status" value="1"/>
</dbReference>
<evidence type="ECO:0000256" key="5">
    <source>
        <dbReference type="ARBA" id="ARBA00023274"/>
    </source>
</evidence>
<evidence type="ECO:0000313" key="8">
    <source>
        <dbReference type="EMBL" id="KAF2666948.1"/>
    </source>
</evidence>
<dbReference type="Pfam" id="PF05047">
    <property type="entry name" value="L51_S25_CI-B8"/>
    <property type="match status" value="1"/>
</dbReference>
<name>A0A6A6U794_9PEZI</name>
<evidence type="ECO:0000259" key="7">
    <source>
        <dbReference type="SMART" id="SM00916"/>
    </source>
</evidence>
<dbReference type="GO" id="GO:0032543">
    <property type="term" value="P:mitochondrial translation"/>
    <property type="evidence" value="ECO:0007669"/>
    <property type="project" value="InterPro"/>
</dbReference>
<keyword evidence="9" id="KW-1185">Reference proteome</keyword>
<evidence type="ECO:0000313" key="9">
    <source>
        <dbReference type="Proteomes" id="UP000799302"/>
    </source>
</evidence>
<gene>
    <name evidence="8" type="ORF">BT63DRAFT_324974</name>
</gene>